<evidence type="ECO:0000313" key="2">
    <source>
        <dbReference type="EMBL" id="OMP01972.1"/>
    </source>
</evidence>
<accession>A0A1R3K4G5</accession>
<gene>
    <name evidence="2" type="ORF">CCACVL1_02957</name>
    <name evidence="1" type="ORF">CCACVL1_02960</name>
</gene>
<evidence type="ECO:0000313" key="1">
    <source>
        <dbReference type="EMBL" id="OMP01970.1"/>
    </source>
</evidence>
<dbReference type="Gramene" id="OMP01972">
    <property type="protein sequence ID" value="OMP01972"/>
    <property type="gene ID" value="CCACVL1_02957"/>
</dbReference>
<dbReference type="EMBL" id="AWWV01006323">
    <property type="protein sequence ID" value="OMP01972.1"/>
    <property type="molecule type" value="Genomic_DNA"/>
</dbReference>
<dbReference type="EMBL" id="AWWV01006324">
    <property type="protein sequence ID" value="OMP01970.1"/>
    <property type="molecule type" value="Genomic_DNA"/>
</dbReference>
<evidence type="ECO:0000313" key="3">
    <source>
        <dbReference type="Proteomes" id="UP000188268"/>
    </source>
</evidence>
<organism evidence="2 3">
    <name type="scientific">Corchorus capsularis</name>
    <name type="common">Jute</name>
    <dbReference type="NCBI Taxonomy" id="210143"/>
    <lineage>
        <taxon>Eukaryota</taxon>
        <taxon>Viridiplantae</taxon>
        <taxon>Streptophyta</taxon>
        <taxon>Embryophyta</taxon>
        <taxon>Tracheophyta</taxon>
        <taxon>Spermatophyta</taxon>
        <taxon>Magnoliopsida</taxon>
        <taxon>eudicotyledons</taxon>
        <taxon>Gunneridae</taxon>
        <taxon>Pentapetalae</taxon>
        <taxon>rosids</taxon>
        <taxon>malvids</taxon>
        <taxon>Malvales</taxon>
        <taxon>Malvaceae</taxon>
        <taxon>Grewioideae</taxon>
        <taxon>Apeibeae</taxon>
        <taxon>Corchorus</taxon>
    </lineage>
</organism>
<sequence>MAYPNNCFAKDGFLATECINELNTFPIPTAAPAKAIVAAPAPIDLAPSSIFKTLLLLSFPLQKAAPQEFSLILCVCRSSNSHMELFHMFEYLEMLFQFWG</sequence>
<proteinExistence type="predicted"/>
<protein>
    <submittedName>
        <fullName evidence="2">Uncharacterized protein</fullName>
    </submittedName>
</protein>
<name>A0A1R3K4G5_COCAP</name>
<dbReference type="Gramene" id="OMP01970">
    <property type="protein sequence ID" value="OMP01970"/>
    <property type="gene ID" value="CCACVL1_02960"/>
</dbReference>
<dbReference type="AlphaFoldDB" id="A0A1R3K4G5"/>
<dbReference type="Proteomes" id="UP000188268">
    <property type="component" value="Unassembled WGS sequence"/>
</dbReference>
<keyword evidence="3" id="KW-1185">Reference proteome</keyword>
<reference evidence="2 3" key="1">
    <citation type="submission" date="2013-09" db="EMBL/GenBank/DDBJ databases">
        <title>Corchorus capsularis genome sequencing.</title>
        <authorList>
            <person name="Alam M."/>
            <person name="Haque M.S."/>
            <person name="Islam M.S."/>
            <person name="Emdad E.M."/>
            <person name="Islam M.M."/>
            <person name="Ahmed B."/>
            <person name="Halim A."/>
            <person name="Hossen Q.M.M."/>
            <person name="Hossain M.Z."/>
            <person name="Ahmed R."/>
            <person name="Khan M.M."/>
            <person name="Islam R."/>
            <person name="Rashid M.M."/>
            <person name="Khan S.A."/>
            <person name="Rahman M.S."/>
            <person name="Alam M."/>
        </authorList>
    </citation>
    <scope>NUCLEOTIDE SEQUENCE [LARGE SCALE GENOMIC DNA]</scope>
    <source>
        <strain evidence="3">cv. CVL-1</strain>
        <tissue evidence="2">Whole seedling</tissue>
    </source>
</reference>
<comment type="caution">
    <text evidence="2">The sequence shown here is derived from an EMBL/GenBank/DDBJ whole genome shotgun (WGS) entry which is preliminary data.</text>
</comment>